<evidence type="ECO:0000256" key="1">
    <source>
        <dbReference type="ARBA" id="ARBA00023002"/>
    </source>
</evidence>
<keyword evidence="1" id="KW-0560">Oxidoreductase</keyword>
<dbReference type="GO" id="GO:0030976">
    <property type="term" value="F:thiamine pyrophosphate binding"/>
    <property type="evidence" value="ECO:0007669"/>
    <property type="project" value="InterPro"/>
</dbReference>
<dbReference type="InterPro" id="IPR029061">
    <property type="entry name" value="THDP-binding"/>
</dbReference>
<dbReference type="AlphaFoldDB" id="A0A809QYT7"/>
<dbReference type="InterPro" id="IPR011766">
    <property type="entry name" value="TPP_enzyme_TPP-bd"/>
</dbReference>
<dbReference type="GO" id="GO:0016625">
    <property type="term" value="F:oxidoreductase activity, acting on the aldehyde or oxo group of donors, iron-sulfur protein as acceptor"/>
    <property type="evidence" value="ECO:0007669"/>
    <property type="project" value="UniProtKB-ARBA"/>
</dbReference>
<feature type="domain" description="Thiamine pyrophosphate enzyme TPP-binding" evidence="2">
    <location>
        <begin position="56"/>
        <end position="203"/>
    </location>
</feature>
<dbReference type="GO" id="GO:0045333">
    <property type="term" value="P:cellular respiration"/>
    <property type="evidence" value="ECO:0007669"/>
    <property type="project" value="UniProtKB-ARBA"/>
</dbReference>
<reference evidence="3" key="1">
    <citation type="journal article" name="DNA Res.">
        <title>The physiological potential of anammox bacteria as revealed by their core genome structure.</title>
        <authorList>
            <person name="Okubo T."/>
            <person name="Toyoda A."/>
            <person name="Fukuhara K."/>
            <person name="Uchiyama I."/>
            <person name="Harigaya Y."/>
            <person name="Kuroiwa M."/>
            <person name="Suzuki T."/>
            <person name="Murakami Y."/>
            <person name="Suwa Y."/>
            <person name="Takami H."/>
        </authorList>
    </citation>
    <scope>NUCLEOTIDE SEQUENCE</scope>
    <source>
        <strain evidence="3">317325-3</strain>
    </source>
</reference>
<dbReference type="PANTHER" id="PTHR48084">
    <property type="entry name" value="2-OXOGLUTARATE OXIDOREDUCTASE SUBUNIT KORB-RELATED"/>
    <property type="match status" value="1"/>
</dbReference>
<gene>
    <name evidence="3" type="ORF">DSYM_12580</name>
</gene>
<dbReference type="Proteomes" id="UP000662914">
    <property type="component" value="Chromosome"/>
</dbReference>
<dbReference type="PANTHER" id="PTHR48084:SF4">
    <property type="entry name" value="2-OXOGLUTARATE OXIDOREDUCTASE SUBUNIT KORB"/>
    <property type="match status" value="1"/>
</dbReference>
<dbReference type="InterPro" id="IPR051457">
    <property type="entry name" value="2-oxoacid:Fd_oxidoreductase"/>
</dbReference>
<evidence type="ECO:0000313" key="4">
    <source>
        <dbReference type="Proteomes" id="UP000662914"/>
    </source>
</evidence>
<dbReference type="Gene3D" id="3.40.50.970">
    <property type="match status" value="1"/>
</dbReference>
<proteinExistence type="predicted"/>
<dbReference type="SUPFAM" id="SSF52518">
    <property type="entry name" value="Thiamin diphosphate-binding fold (THDP-binding)"/>
    <property type="match status" value="1"/>
</dbReference>
<dbReference type="EMBL" id="AP021857">
    <property type="protein sequence ID" value="BBO20559.1"/>
    <property type="molecule type" value="Genomic_DNA"/>
</dbReference>
<organism evidence="3 4">
    <name type="scientific">Candidatus Desulfobacillus denitrificans</name>
    <dbReference type="NCBI Taxonomy" id="2608985"/>
    <lineage>
        <taxon>Bacteria</taxon>
        <taxon>Pseudomonadati</taxon>
        <taxon>Pseudomonadota</taxon>
        <taxon>Betaproteobacteria</taxon>
        <taxon>Candidatus Desulfobacillus</taxon>
    </lineage>
</organism>
<evidence type="ECO:0000313" key="3">
    <source>
        <dbReference type="EMBL" id="BBO20559.1"/>
    </source>
</evidence>
<protein>
    <submittedName>
        <fullName evidence="3">2-oxoacid:ferredoxin oxidoreductase subunit beta</fullName>
    </submittedName>
</protein>
<accession>A0A809QYT7</accession>
<dbReference type="KEGG" id="ddz:DSYM_12580"/>
<name>A0A809QYT7_9PROT</name>
<sequence length="341" mass="37040">MSTLTETPALTKKDFESNQDVRWCPGCGDYAVLAQIQKLMPTLGIPRENFAFISGIGCSSRFPYYMETYGMHSIHGRAPAIASGLKLARPELSVWVVTGDGDALAIGGNHFIHAMRRNIGLKIILLNNRIYGLTKGQYSPTSELGKKTKTTPLGSIDRPFSPVAVALGAGATFVARTVDADQAHMAQVLKRAAAHEGTAFVEIFQNCIVFNDGAYDAITDKGVRDDARLLLEHGKPLVFGKNKDKGIRLRGLEPEVVTLGENGVSAADLVVHDETAEHGGLAFFLSQFDAPKFPVPLGVFRAVSQPSYEVMNERLHADARQRRGRGDLAALFNSGDTWTIK</sequence>
<dbReference type="Pfam" id="PF02775">
    <property type="entry name" value="TPP_enzyme_C"/>
    <property type="match status" value="1"/>
</dbReference>
<evidence type="ECO:0000259" key="2">
    <source>
        <dbReference type="Pfam" id="PF02775"/>
    </source>
</evidence>
<dbReference type="GO" id="GO:0044281">
    <property type="term" value="P:small molecule metabolic process"/>
    <property type="evidence" value="ECO:0007669"/>
    <property type="project" value="UniProtKB-ARBA"/>
</dbReference>
<dbReference type="CDD" id="cd03375">
    <property type="entry name" value="TPP_OGFOR"/>
    <property type="match status" value="1"/>
</dbReference>